<proteinExistence type="predicted"/>
<name>A0A7W0CPR0_9ACTN</name>
<feature type="transmembrane region" description="Helical" evidence="1">
    <location>
        <begin position="201"/>
        <end position="221"/>
    </location>
</feature>
<dbReference type="RefSeq" id="WP_181613719.1">
    <property type="nucleotide sequence ID" value="NZ_BAABAM010000004.1"/>
</dbReference>
<reference evidence="2 3" key="1">
    <citation type="submission" date="2020-07" db="EMBL/GenBank/DDBJ databases">
        <title>Genomic Encyclopedia of Type Strains, Phase IV (KMG-IV): sequencing the most valuable type-strain genomes for metagenomic binning, comparative biology and taxonomic classification.</title>
        <authorList>
            <person name="Goeker M."/>
        </authorList>
    </citation>
    <scope>NUCLEOTIDE SEQUENCE [LARGE SCALE GENOMIC DNA]</scope>
    <source>
        <strain evidence="2 3">DSM 45533</strain>
    </source>
</reference>
<dbReference type="EMBL" id="JACDUR010000006">
    <property type="protein sequence ID" value="MBA2895020.1"/>
    <property type="molecule type" value="Genomic_DNA"/>
</dbReference>
<dbReference type="Proteomes" id="UP000530928">
    <property type="component" value="Unassembled WGS sequence"/>
</dbReference>
<comment type="caution">
    <text evidence="2">The sequence shown here is derived from an EMBL/GenBank/DDBJ whole genome shotgun (WGS) entry which is preliminary data.</text>
</comment>
<feature type="transmembrane region" description="Helical" evidence="1">
    <location>
        <begin position="295"/>
        <end position="314"/>
    </location>
</feature>
<feature type="transmembrane region" description="Helical" evidence="1">
    <location>
        <begin position="60"/>
        <end position="82"/>
    </location>
</feature>
<feature type="transmembrane region" description="Helical" evidence="1">
    <location>
        <begin position="171"/>
        <end position="189"/>
    </location>
</feature>
<gene>
    <name evidence="2" type="ORF">HNR30_006392</name>
</gene>
<evidence type="ECO:0000313" key="3">
    <source>
        <dbReference type="Proteomes" id="UP000530928"/>
    </source>
</evidence>
<accession>A0A7W0CPR0</accession>
<feature type="transmembrane region" description="Helical" evidence="1">
    <location>
        <begin position="102"/>
        <end position="125"/>
    </location>
</feature>
<feature type="transmembrane region" description="Helical" evidence="1">
    <location>
        <begin position="227"/>
        <end position="247"/>
    </location>
</feature>
<evidence type="ECO:0000313" key="2">
    <source>
        <dbReference type="EMBL" id="MBA2895020.1"/>
    </source>
</evidence>
<keyword evidence="1" id="KW-1133">Transmembrane helix</keyword>
<dbReference type="AlphaFoldDB" id="A0A7W0CPR0"/>
<feature type="transmembrane region" description="Helical" evidence="1">
    <location>
        <begin position="28"/>
        <end position="48"/>
    </location>
</feature>
<protein>
    <submittedName>
        <fullName evidence="2">Uncharacterized protein</fullName>
    </submittedName>
</protein>
<keyword evidence="1" id="KW-0812">Transmembrane</keyword>
<feature type="transmembrane region" description="Helical" evidence="1">
    <location>
        <begin position="259"/>
        <end position="275"/>
    </location>
</feature>
<keyword evidence="1" id="KW-0472">Membrane</keyword>
<organism evidence="2 3">
    <name type="scientific">Nonomuraea soli</name>
    <dbReference type="NCBI Taxonomy" id="1032476"/>
    <lineage>
        <taxon>Bacteria</taxon>
        <taxon>Bacillati</taxon>
        <taxon>Actinomycetota</taxon>
        <taxon>Actinomycetes</taxon>
        <taxon>Streptosporangiales</taxon>
        <taxon>Streptosporangiaceae</taxon>
        <taxon>Nonomuraea</taxon>
    </lineage>
</organism>
<sequence>MVKRWTPVLTLFLLAPLAAEFLLGNLPITMLIALISLAPLYGGGALLIREVSRRLPLGWTGIALLGLAFAVVQEAFVTGSLFDPRYAAIPMTDYAYLPGLGVSAWWTVFVLTLHSAWSVCAPIAVTEALSDSREPWLGRAGLGVAGALFAAGIVMSRAFTASPHQPSTAQLTGAAVGVAILIGAAVLLGRRPVPASARSAPAPLAVGAFTLTTGSLFWAITLIAGPALAWPTVAVHLVLAVATLVTLRQWSAGPGWDRRHLLAAAAGGLLTYAWHGFAQPPAVPTPPATDLAGDVLFAAATVGMLLAAAVRLSRTRNPAPAQSR</sequence>
<evidence type="ECO:0000256" key="1">
    <source>
        <dbReference type="SAM" id="Phobius"/>
    </source>
</evidence>
<keyword evidence="3" id="KW-1185">Reference proteome</keyword>
<feature type="transmembrane region" description="Helical" evidence="1">
    <location>
        <begin position="137"/>
        <end position="159"/>
    </location>
</feature>